<dbReference type="PROSITE" id="PS51186">
    <property type="entry name" value="GNAT"/>
    <property type="match status" value="1"/>
</dbReference>
<proteinExistence type="predicted"/>
<feature type="domain" description="N-acetyltransferase" evidence="3">
    <location>
        <begin position="1"/>
        <end position="146"/>
    </location>
</feature>
<dbReference type="AlphaFoldDB" id="A0A502L6Y3"/>
<organism evidence="4 5">
    <name type="scientific">Litorilituus lipolyticus</name>
    <dbReference type="NCBI Taxonomy" id="2491017"/>
    <lineage>
        <taxon>Bacteria</taxon>
        <taxon>Pseudomonadati</taxon>
        <taxon>Pseudomonadota</taxon>
        <taxon>Gammaproteobacteria</taxon>
        <taxon>Alteromonadales</taxon>
        <taxon>Colwelliaceae</taxon>
        <taxon>Litorilituus</taxon>
    </lineage>
</organism>
<keyword evidence="1 4" id="KW-0808">Transferase</keyword>
<dbReference type="InterPro" id="IPR016181">
    <property type="entry name" value="Acyl_CoA_acyltransferase"/>
</dbReference>
<keyword evidence="5" id="KW-1185">Reference proteome</keyword>
<dbReference type="GO" id="GO:0016747">
    <property type="term" value="F:acyltransferase activity, transferring groups other than amino-acyl groups"/>
    <property type="evidence" value="ECO:0007669"/>
    <property type="project" value="InterPro"/>
</dbReference>
<evidence type="ECO:0000259" key="3">
    <source>
        <dbReference type="PROSITE" id="PS51186"/>
    </source>
</evidence>
<name>A0A502L6Y3_9GAMM</name>
<dbReference type="CDD" id="cd04301">
    <property type="entry name" value="NAT_SF"/>
    <property type="match status" value="1"/>
</dbReference>
<comment type="caution">
    <text evidence="4">The sequence shown here is derived from an EMBL/GenBank/DDBJ whole genome shotgun (WGS) entry which is preliminary data.</text>
</comment>
<dbReference type="Gene3D" id="3.40.630.30">
    <property type="match status" value="1"/>
</dbReference>
<dbReference type="PANTHER" id="PTHR43800:SF1">
    <property type="entry name" value="PEPTIDYL-LYSINE N-ACETYLTRANSFERASE YJAB"/>
    <property type="match status" value="1"/>
</dbReference>
<dbReference type="RefSeq" id="WP_140602775.1">
    <property type="nucleotide sequence ID" value="NZ_SAWY01000016.1"/>
</dbReference>
<evidence type="ECO:0000313" key="5">
    <source>
        <dbReference type="Proteomes" id="UP000315303"/>
    </source>
</evidence>
<sequence length="146" mass="16364">MKIDTTSKEDYSILIALWERSVRATHDFLPEDNIKILKPLIFKHYFDAVDLRVAKNNRGEIAGFIGVAEGNIEMLFISPDFFNCGIGSLLLKNAIQTQSATKVDVNEQNHDATGFYQHLGFKVVGRSPIDGQGNPFPLLHMELSEV</sequence>
<dbReference type="SUPFAM" id="SSF55729">
    <property type="entry name" value="Acyl-CoA N-acyltransferases (Nat)"/>
    <property type="match status" value="1"/>
</dbReference>
<dbReference type="EMBL" id="SAWY01000016">
    <property type="protein sequence ID" value="TPH16087.1"/>
    <property type="molecule type" value="Genomic_DNA"/>
</dbReference>
<dbReference type="OrthoDB" id="9789605at2"/>
<evidence type="ECO:0000256" key="2">
    <source>
        <dbReference type="ARBA" id="ARBA00023315"/>
    </source>
</evidence>
<protein>
    <submittedName>
        <fullName evidence="4">GNAT family N-acetyltransferase</fullName>
    </submittedName>
</protein>
<gene>
    <name evidence="4" type="ORF">EPA86_07285</name>
</gene>
<dbReference type="Pfam" id="PF13673">
    <property type="entry name" value="Acetyltransf_10"/>
    <property type="match status" value="1"/>
</dbReference>
<accession>A0A502L6Y3</accession>
<evidence type="ECO:0000256" key="1">
    <source>
        <dbReference type="ARBA" id="ARBA00022679"/>
    </source>
</evidence>
<reference evidence="4 5" key="1">
    <citation type="submission" date="2019-01" db="EMBL/GenBank/DDBJ databases">
        <title>Litorilituus lipolytica sp. nov., isolated from intertidal sand of the Yellow Sea in China.</title>
        <authorList>
            <person name="Liu A."/>
        </authorList>
    </citation>
    <scope>NUCLEOTIDE SEQUENCE [LARGE SCALE GENOMIC DNA]</scope>
    <source>
        <strain evidence="4 5">RZ04</strain>
    </source>
</reference>
<evidence type="ECO:0000313" key="4">
    <source>
        <dbReference type="EMBL" id="TPH16087.1"/>
    </source>
</evidence>
<dbReference type="InterPro" id="IPR000182">
    <property type="entry name" value="GNAT_dom"/>
</dbReference>
<keyword evidence="2" id="KW-0012">Acyltransferase</keyword>
<dbReference type="PANTHER" id="PTHR43800">
    <property type="entry name" value="PEPTIDYL-LYSINE N-ACETYLTRANSFERASE YJAB"/>
    <property type="match status" value="1"/>
</dbReference>
<dbReference type="Proteomes" id="UP000315303">
    <property type="component" value="Unassembled WGS sequence"/>
</dbReference>